<name>A0AAN1FMF3_9VIBR</name>
<dbReference type="AlphaFoldDB" id="A0AAN1FMF3"/>
<dbReference type="KEGG" id="vsh:BSZ05_22765"/>
<sequence length="190" mass="21758">MQRQQIRRNVFISYYHGDQVAVNEFVRVFGRELGVFTPCMLAEGQRFTDDIINSTNPAYVMQQIRSRYFGHSTVTIVLIGSCTHSRRYVDWEIKASLQQGGVGGQLPHGLMAINLDKLNSPQHLPQRFLANHTANGECYAPFYRYPNSAAELRGWIEDAFNARTTKAHLISNPNDMMTRNRVCERCGYTH</sequence>
<evidence type="ECO:0000259" key="1">
    <source>
        <dbReference type="Pfam" id="PF08937"/>
    </source>
</evidence>
<accession>A0AAN1FMF3</accession>
<dbReference type="InterPro" id="IPR015032">
    <property type="entry name" value="ThsB__TIR-like_domain"/>
</dbReference>
<protein>
    <recommendedName>
        <fullName evidence="1">Thoeris protein ThsB TIR-like domain-containing protein</fullName>
    </recommendedName>
</protein>
<evidence type="ECO:0000313" key="2">
    <source>
        <dbReference type="EMBL" id="ASI93338.1"/>
    </source>
</evidence>
<dbReference type="Proteomes" id="UP000197092">
    <property type="component" value="Chromosome 2"/>
</dbReference>
<gene>
    <name evidence="2" type="ORF">BSZ05_22765</name>
</gene>
<feature type="domain" description="Thoeris protein ThsB TIR-like" evidence="1">
    <location>
        <begin position="11"/>
        <end position="117"/>
    </location>
</feature>
<proteinExistence type="predicted"/>
<organism evidence="2 3">
    <name type="scientific">Vibrio mediterranei</name>
    <dbReference type="NCBI Taxonomy" id="689"/>
    <lineage>
        <taxon>Bacteria</taxon>
        <taxon>Pseudomonadati</taxon>
        <taxon>Pseudomonadota</taxon>
        <taxon>Gammaproteobacteria</taxon>
        <taxon>Vibrionales</taxon>
        <taxon>Vibrionaceae</taxon>
        <taxon>Vibrio</taxon>
    </lineage>
</organism>
<reference evidence="3" key="1">
    <citation type="submission" date="2016-12" db="EMBL/GenBank/DDBJ databases">
        <title>Comparative genomic analysis reveals the diversity, evolution, and environmental adaptation strategies of the genus Vibrio.</title>
        <authorList>
            <person name="Lin H."/>
            <person name="Wang X."/>
            <person name="Zhang X.-H."/>
        </authorList>
    </citation>
    <scope>NUCLEOTIDE SEQUENCE [LARGE SCALE GENOMIC DNA]</scope>
    <source>
        <strain evidence="3">QT6D1</strain>
    </source>
</reference>
<dbReference type="EMBL" id="CP018309">
    <property type="protein sequence ID" value="ASI93338.1"/>
    <property type="molecule type" value="Genomic_DNA"/>
</dbReference>
<evidence type="ECO:0000313" key="3">
    <source>
        <dbReference type="Proteomes" id="UP000197092"/>
    </source>
</evidence>
<dbReference type="Pfam" id="PF08937">
    <property type="entry name" value="ThsB_TIR"/>
    <property type="match status" value="1"/>
</dbReference>